<evidence type="ECO:0000313" key="14">
    <source>
        <dbReference type="EMBL" id="KAG5591008.1"/>
    </source>
</evidence>
<proteinExistence type="inferred from homology"/>
<evidence type="ECO:0000256" key="10">
    <source>
        <dbReference type="ARBA" id="ARBA00059197"/>
    </source>
</evidence>
<keyword evidence="8" id="KW-0539">Nucleus</keyword>
<dbReference type="Pfam" id="PF00271">
    <property type="entry name" value="Helicase_C"/>
    <property type="match status" value="1"/>
</dbReference>
<organism evidence="14 15">
    <name type="scientific">Solanum commersonii</name>
    <name type="common">Commerson's wild potato</name>
    <name type="synonym">Commerson's nightshade</name>
    <dbReference type="NCBI Taxonomy" id="4109"/>
    <lineage>
        <taxon>Eukaryota</taxon>
        <taxon>Viridiplantae</taxon>
        <taxon>Streptophyta</taxon>
        <taxon>Embryophyta</taxon>
        <taxon>Tracheophyta</taxon>
        <taxon>Spermatophyta</taxon>
        <taxon>Magnoliopsida</taxon>
        <taxon>eudicotyledons</taxon>
        <taxon>Gunneridae</taxon>
        <taxon>Pentapetalae</taxon>
        <taxon>asterids</taxon>
        <taxon>lamiids</taxon>
        <taxon>Solanales</taxon>
        <taxon>Solanaceae</taxon>
        <taxon>Solanoideae</taxon>
        <taxon>Solaneae</taxon>
        <taxon>Solanum</taxon>
    </lineage>
</organism>
<gene>
    <name evidence="14" type="ORF">H5410_041522</name>
</gene>
<keyword evidence="4" id="KW-0378">Hydrolase</keyword>
<feature type="domain" description="Helicase C-terminal" evidence="13">
    <location>
        <begin position="348"/>
        <end position="493"/>
    </location>
</feature>
<dbReference type="PROSITE" id="PS51194">
    <property type="entry name" value="HELICASE_CTER"/>
    <property type="match status" value="1"/>
</dbReference>
<evidence type="ECO:0000313" key="15">
    <source>
        <dbReference type="Proteomes" id="UP000824120"/>
    </source>
</evidence>
<dbReference type="FunFam" id="3.40.50.300:FF:000168">
    <property type="entry name" value="DEAD-box ATP-dependent RNA helicase 56-like"/>
    <property type="match status" value="1"/>
</dbReference>
<dbReference type="InterPro" id="IPR014001">
    <property type="entry name" value="Helicase_ATP-bd"/>
</dbReference>
<dbReference type="AlphaFoldDB" id="A0A9J5XV02"/>
<dbReference type="SMART" id="SM00490">
    <property type="entry name" value="HELICc"/>
    <property type="match status" value="1"/>
</dbReference>
<dbReference type="OrthoDB" id="10265785at2759"/>
<evidence type="ECO:0000256" key="8">
    <source>
        <dbReference type="ARBA" id="ARBA00023242"/>
    </source>
</evidence>
<dbReference type="Proteomes" id="UP000824120">
    <property type="component" value="Chromosome 8"/>
</dbReference>
<keyword evidence="5" id="KW-0347">Helicase</keyword>
<name>A0A9J5XV02_SOLCO</name>
<evidence type="ECO:0000259" key="13">
    <source>
        <dbReference type="PROSITE" id="PS51194"/>
    </source>
</evidence>
<evidence type="ECO:0000256" key="11">
    <source>
        <dbReference type="ARBA" id="ARBA00065936"/>
    </source>
</evidence>
<keyword evidence="7" id="KW-0694">RNA-binding</keyword>
<protein>
    <recommendedName>
        <fullName evidence="2">RNA helicase</fullName>
        <ecNumber evidence="2">3.6.4.13</ecNumber>
    </recommendedName>
</protein>
<dbReference type="GO" id="GO:0003723">
    <property type="term" value="F:RNA binding"/>
    <property type="evidence" value="ECO:0007669"/>
    <property type="project" value="UniProtKB-KW"/>
</dbReference>
<keyword evidence="3" id="KW-0547">Nucleotide-binding</keyword>
<sequence length="536" mass="60591">MFGSGVFLMCSSIVKLNMGENKENDAYEEELLDYEEDDEKIPDSATKVNGESAKKGYVGIHSSGFRDFLLKPELLRAIVDSGFEHPSEGKLPCIWAYLVITPITTNLEMYHVQHECIPQAILGMDVICQAKSGMGKTAVFVLSTLQQIEPVAGQVAALVLCHTRELAYQICHEFERFSTYLPDIKVAVFYGGVNIKLHKELLKNECPHVVVGTPGRILALARDKDLSLRNVRHFILDECDKMLESLDMRRDVQEIFKMTPHDKQVMMFSATLSKEIRPVCKKFMQDVMSCGQFLNLEIPLAHEAPNILYYNLYSFQPMEIYVDDEAKLTLHGLVQHYIKLSETEKNRKLNDLLDALDFNQVVIFVKSVSRAAELNKLLMECNFPSICIHSGMSQEERLTRYKGFKEGHKRILVATDLVGRGIDIERVNIVINYDMPDSADTYLHRVGRAGRFGTKGLAITFVSSASDSEVLNQVQERFEVDIKELPEQIDTSTYSTSFLMLTSEALLASLMFGFSLTDLICHLNENEVFLANVPVV</sequence>
<dbReference type="GO" id="GO:0005524">
    <property type="term" value="F:ATP binding"/>
    <property type="evidence" value="ECO:0007669"/>
    <property type="project" value="UniProtKB-KW"/>
</dbReference>
<dbReference type="Pfam" id="PF00270">
    <property type="entry name" value="DEAD"/>
    <property type="match status" value="1"/>
</dbReference>
<evidence type="ECO:0000256" key="4">
    <source>
        <dbReference type="ARBA" id="ARBA00022801"/>
    </source>
</evidence>
<dbReference type="SMART" id="SM00487">
    <property type="entry name" value="DEXDc"/>
    <property type="match status" value="1"/>
</dbReference>
<dbReference type="PANTHER" id="PTHR47958">
    <property type="entry name" value="ATP-DEPENDENT RNA HELICASE DBP3"/>
    <property type="match status" value="1"/>
</dbReference>
<dbReference type="GO" id="GO:0016787">
    <property type="term" value="F:hydrolase activity"/>
    <property type="evidence" value="ECO:0007669"/>
    <property type="project" value="UniProtKB-KW"/>
</dbReference>
<keyword evidence="15" id="KW-1185">Reference proteome</keyword>
<comment type="subunit">
    <text evidence="11">Interacts with ALY2 and MOS11.</text>
</comment>
<evidence type="ECO:0000259" key="12">
    <source>
        <dbReference type="PROSITE" id="PS51192"/>
    </source>
</evidence>
<dbReference type="EMBL" id="JACXVP010000008">
    <property type="protein sequence ID" value="KAG5591008.1"/>
    <property type="molecule type" value="Genomic_DNA"/>
</dbReference>
<dbReference type="CDD" id="cd17950">
    <property type="entry name" value="DEADc_DDX39"/>
    <property type="match status" value="1"/>
</dbReference>
<keyword evidence="6" id="KW-0067">ATP-binding</keyword>
<evidence type="ECO:0000256" key="2">
    <source>
        <dbReference type="ARBA" id="ARBA00012552"/>
    </source>
</evidence>
<dbReference type="CDD" id="cd18787">
    <property type="entry name" value="SF2_C_DEAD"/>
    <property type="match status" value="1"/>
</dbReference>
<dbReference type="Gene3D" id="3.40.50.300">
    <property type="entry name" value="P-loop containing nucleotide triphosphate hydrolases"/>
    <property type="match status" value="2"/>
</dbReference>
<dbReference type="PROSITE" id="PS51192">
    <property type="entry name" value="HELICASE_ATP_BIND_1"/>
    <property type="match status" value="1"/>
</dbReference>
<evidence type="ECO:0000256" key="1">
    <source>
        <dbReference type="ARBA" id="ARBA00004123"/>
    </source>
</evidence>
<comment type="similarity">
    <text evidence="9">Belongs to the DEAD box helicase family. DECD subfamily.</text>
</comment>
<comment type="subcellular location">
    <subcellularLocation>
        <location evidence="1">Nucleus</location>
    </subcellularLocation>
</comment>
<dbReference type="GO" id="GO:0003724">
    <property type="term" value="F:RNA helicase activity"/>
    <property type="evidence" value="ECO:0007669"/>
    <property type="project" value="UniProtKB-EC"/>
</dbReference>
<comment type="caution">
    <text evidence="14">The sequence shown here is derived from an EMBL/GenBank/DDBJ whole genome shotgun (WGS) entry which is preliminary data.</text>
</comment>
<feature type="domain" description="Helicase ATP-binding" evidence="12">
    <location>
        <begin position="117"/>
        <end position="290"/>
    </location>
</feature>
<dbReference type="InterPro" id="IPR011545">
    <property type="entry name" value="DEAD/DEAH_box_helicase_dom"/>
</dbReference>
<reference evidence="14 15" key="1">
    <citation type="submission" date="2020-09" db="EMBL/GenBank/DDBJ databases">
        <title>De no assembly of potato wild relative species, Solanum commersonii.</title>
        <authorList>
            <person name="Cho K."/>
        </authorList>
    </citation>
    <scope>NUCLEOTIDE SEQUENCE [LARGE SCALE GENOMIC DNA]</scope>
    <source>
        <strain evidence="14">LZ3.2</strain>
        <tissue evidence="14">Leaf</tissue>
    </source>
</reference>
<dbReference type="InterPro" id="IPR001650">
    <property type="entry name" value="Helicase_C-like"/>
</dbReference>
<evidence type="ECO:0000256" key="6">
    <source>
        <dbReference type="ARBA" id="ARBA00022840"/>
    </source>
</evidence>
<dbReference type="EC" id="3.6.4.13" evidence="2"/>
<evidence type="ECO:0000256" key="9">
    <source>
        <dbReference type="ARBA" id="ARBA00038213"/>
    </source>
</evidence>
<dbReference type="GO" id="GO:0005634">
    <property type="term" value="C:nucleus"/>
    <property type="evidence" value="ECO:0007669"/>
    <property type="project" value="UniProtKB-SubCell"/>
</dbReference>
<dbReference type="FunFam" id="3.40.50.300:FF:000111">
    <property type="entry name" value="DEAD-box ATP-dependent RNA helicase"/>
    <property type="match status" value="1"/>
</dbReference>
<dbReference type="InterPro" id="IPR027417">
    <property type="entry name" value="P-loop_NTPase"/>
</dbReference>
<dbReference type="SUPFAM" id="SSF52540">
    <property type="entry name" value="P-loop containing nucleoside triphosphate hydrolases"/>
    <property type="match status" value="1"/>
</dbReference>
<accession>A0A9J5XV02</accession>
<evidence type="ECO:0000256" key="3">
    <source>
        <dbReference type="ARBA" id="ARBA00022741"/>
    </source>
</evidence>
<evidence type="ECO:0000256" key="7">
    <source>
        <dbReference type="ARBA" id="ARBA00022884"/>
    </source>
</evidence>
<evidence type="ECO:0000256" key="5">
    <source>
        <dbReference type="ARBA" id="ARBA00022806"/>
    </source>
</evidence>
<comment type="function">
    <text evidence="10">ATP-dependent RNA helicase involved in pre-mRNA splicing. Required for the export of mRNA out of the nucleus. In addition to ssRNA and dsRNA, binds dsDNA, but not ssDNA.</text>
</comment>